<dbReference type="AlphaFoldDB" id="A0A6J6X171"/>
<accession>A0A6J6X171</accession>
<protein>
    <submittedName>
        <fullName evidence="1">Unannotated protein</fullName>
    </submittedName>
</protein>
<reference evidence="1" key="1">
    <citation type="submission" date="2020-05" db="EMBL/GenBank/DDBJ databases">
        <authorList>
            <person name="Chiriac C."/>
            <person name="Salcher M."/>
            <person name="Ghai R."/>
            <person name="Kavagutti S V."/>
        </authorList>
    </citation>
    <scope>NUCLEOTIDE SEQUENCE</scope>
</reference>
<evidence type="ECO:0000313" key="1">
    <source>
        <dbReference type="EMBL" id="CAB4790682.1"/>
    </source>
</evidence>
<sequence length="53" mass="5619">MILPLPRTGPSKRCKLQLITNVKLSNFSRAAKVSAATLSGSSVSPSPKNAHTR</sequence>
<dbReference type="EMBL" id="CAFAAE010000062">
    <property type="protein sequence ID" value="CAB4790682.1"/>
    <property type="molecule type" value="Genomic_DNA"/>
</dbReference>
<gene>
    <name evidence="1" type="ORF">UFOPK2982_00540</name>
</gene>
<name>A0A6J6X171_9ZZZZ</name>
<proteinExistence type="predicted"/>
<organism evidence="1">
    <name type="scientific">freshwater metagenome</name>
    <dbReference type="NCBI Taxonomy" id="449393"/>
    <lineage>
        <taxon>unclassified sequences</taxon>
        <taxon>metagenomes</taxon>
        <taxon>ecological metagenomes</taxon>
    </lineage>
</organism>